<keyword evidence="2 13" id="KW-0963">Cytoplasm</keyword>
<dbReference type="GO" id="GO:0050661">
    <property type="term" value="F:NADP binding"/>
    <property type="evidence" value="ECO:0007669"/>
    <property type="project" value="UniProtKB-UniRule"/>
</dbReference>
<dbReference type="InterPro" id="IPR023940">
    <property type="entry name" value="DHDPR_bac"/>
</dbReference>
<dbReference type="GO" id="GO:0008839">
    <property type="term" value="F:4-hydroxy-tetrahydrodipicolinate reductase"/>
    <property type="evidence" value="ECO:0007669"/>
    <property type="project" value="UniProtKB-UniRule"/>
</dbReference>
<dbReference type="OrthoDB" id="195035at2157"/>
<evidence type="ECO:0000256" key="9">
    <source>
        <dbReference type="ARBA" id="ARBA00037922"/>
    </source>
</evidence>
<dbReference type="GO" id="GO:0005737">
    <property type="term" value="C:cytoplasm"/>
    <property type="evidence" value="ECO:0007669"/>
    <property type="project" value="UniProtKB-SubCell"/>
</dbReference>
<feature type="binding site" evidence="13">
    <location>
        <position position="148"/>
    </location>
    <ligand>
        <name>(S)-2,3,4,5-tetrahydrodipicolinate</name>
        <dbReference type="ChEBI" id="CHEBI:16845"/>
    </ligand>
</feature>
<dbReference type="NCBIfam" id="TIGR00036">
    <property type="entry name" value="dapB"/>
    <property type="match status" value="1"/>
</dbReference>
<keyword evidence="8 13" id="KW-0457">Lysine biosynthesis</keyword>
<dbReference type="PANTHER" id="PTHR20836">
    <property type="entry name" value="DIHYDRODIPICOLINATE REDUCTASE"/>
    <property type="match status" value="1"/>
</dbReference>
<comment type="catalytic activity">
    <reaction evidence="11 13">
        <text>(S)-2,3,4,5-tetrahydrodipicolinate + NADP(+) + H2O = (2S,4S)-4-hydroxy-2,3,4,5-tetrahydrodipicolinate + NADPH + H(+)</text>
        <dbReference type="Rhea" id="RHEA:35331"/>
        <dbReference type="ChEBI" id="CHEBI:15377"/>
        <dbReference type="ChEBI" id="CHEBI:15378"/>
        <dbReference type="ChEBI" id="CHEBI:16845"/>
        <dbReference type="ChEBI" id="CHEBI:57783"/>
        <dbReference type="ChEBI" id="CHEBI:58349"/>
        <dbReference type="ChEBI" id="CHEBI:67139"/>
        <dbReference type="EC" id="1.17.1.8"/>
    </reaction>
</comment>
<evidence type="ECO:0000313" key="18">
    <source>
        <dbReference type="Proteomes" id="UP000011566"/>
    </source>
</evidence>
<feature type="region of interest" description="Disordered" evidence="14">
    <location>
        <begin position="166"/>
        <end position="192"/>
    </location>
</feature>
<dbReference type="Gene3D" id="3.40.50.720">
    <property type="entry name" value="NAD(P)-binding Rossmann-like Domain"/>
    <property type="match status" value="1"/>
</dbReference>
<feature type="active site" description="Proton donor/acceptor" evidence="13">
    <location>
        <position position="147"/>
    </location>
</feature>
<comment type="similarity">
    <text evidence="1 13">Belongs to the DapB family.</text>
</comment>
<feature type="binding site" evidence="13">
    <location>
        <begin position="8"/>
        <end position="13"/>
    </location>
    <ligand>
        <name>NAD(+)</name>
        <dbReference type="ChEBI" id="CHEBI:57540"/>
    </ligand>
</feature>
<evidence type="ECO:0000256" key="2">
    <source>
        <dbReference type="ARBA" id="ARBA00022490"/>
    </source>
</evidence>
<comment type="subcellular location">
    <subcellularLocation>
        <location evidence="13">Cytoplasm</location>
    </subcellularLocation>
</comment>
<dbReference type="eggNOG" id="arCOG04393">
    <property type="taxonomic scope" value="Archaea"/>
</dbReference>
<evidence type="ECO:0000256" key="13">
    <source>
        <dbReference type="HAMAP-Rule" id="MF_00102"/>
    </source>
</evidence>
<accession>M0LPR3</accession>
<dbReference type="SUPFAM" id="SSF55347">
    <property type="entry name" value="Glyceraldehyde-3-phosphate dehydrogenase-like, C-terminal domain"/>
    <property type="match status" value="1"/>
</dbReference>
<feature type="binding site" evidence="13">
    <location>
        <begin position="115"/>
        <end position="118"/>
    </location>
    <ligand>
        <name>NAD(+)</name>
        <dbReference type="ChEBI" id="CHEBI:57540"/>
    </ligand>
</feature>
<evidence type="ECO:0000259" key="16">
    <source>
        <dbReference type="Pfam" id="PF05173"/>
    </source>
</evidence>
<organism evidence="17 18">
    <name type="scientific">Halococcus hamelinensis 100A6</name>
    <dbReference type="NCBI Taxonomy" id="1132509"/>
    <lineage>
        <taxon>Archaea</taxon>
        <taxon>Methanobacteriati</taxon>
        <taxon>Methanobacteriota</taxon>
        <taxon>Stenosarchaea group</taxon>
        <taxon>Halobacteria</taxon>
        <taxon>Halobacteriales</taxon>
        <taxon>Halococcaceae</taxon>
        <taxon>Halococcus</taxon>
    </lineage>
</organism>
<comment type="subunit">
    <text evidence="13">Homotetramer.</text>
</comment>
<comment type="catalytic activity">
    <reaction evidence="12 13">
        <text>(S)-2,3,4,5-tetrahydrodipicolinate + NAD(+) + H2O = (2S,4S)-4-hydroxy-2,3,4,5-tetrahydrodipicolinate + NADH + H(+)</text>
        <dbReference type="Rhea" id="RHEA:35323"/>
        <dbReference type="ChEBI" id="CHEBI:15377"/>
        <dbReference type="ChEBI" id="CHEBI:15378"/>
        <dbReference type="ChEBI" id="CHEBI:16845"/>
        <dbReference type="ChEBI" id="CHEBI:57540"/>
        <dbReference type="ChEBI" id="CHEBI:57945"/>
        <dbReference type="ChEBI" id="CHEBI:67139"/>
        <dbReference type="EC" id="1.17.1.8"/>
    </reaction>
</comment>
<keyword evidence="7 13" id="KW-0520">NAD</keyword>
<evidence type="ECO:0000256" key="14">
    <source>
        <dbReference type="SAM" id="MobiDB-lite"/>
    </source>
</evidence>
<evidence type="ECO:0000256" key="4">
    <source>
        <dbReference type="ARBA" id="ARBA00022857"/>
    </source>
</evidence>
<keyword evidence="3 13" id="KW-0028">Amino-acid biosynthesis</keyword>
<evidence type="ECO:0000256" key="6">
    <source>
        <dbReference type="ARBA" id="ARBA00023002"/>
    </source>
</evidence>
<dbReference type="CDD" id="cd02274">
    <property type="entry name" value="DHDPR_N"/>
    <property type="match status" value="1"/>
</dbReference>
<dbReference type="PROSITE" id="PS01298">
    <property type="entry name" value="DAPB"/>
    <property type="match status" value="1"/>
</dbReference>
<dbReference type="EMBL" id="AOMB01000044">
    <property type="protein sequence ID" value="EMA35481.1"/>
    <property type="molecule type" value="Genomic_DNA"/>
</dbReference>
<keyword evidence="6 13" id="KW-0560">Oxidoreductase</keyword>
<feature type="active site" description="Proton donor" evidence="13">
    <location>
        <position position="151"/>
    </location>
</feature>
<evidence type="ECO:0000256" key="7">
    <source>
        <dbReference type="ARBA" id="ARBA00023027"/>
    </source>
</evidence>
<keyword evidence="4 13" id="KW-0521">NADP</keyword>
<dbReference type="InterPro" id="IPR022663">
    <property type="entry name" value="DapB_C"/>
</dbReference>
<evidence type="ECO:0000256" key="11">
    <source>
        <dbReference type="ARBA" id="ARBA00049080"/>
    </source>
</evidence>
<evidence type="ECO:0000256" key="3">
    <source>
        <dbReference type="ARBA" id="ARBA00022605"/>
    </source>
</evidence>
<dbReference type="HAMAP" id="MF_00102">
    <property type="entry name" value="DapB"/>
    <property type="match status" value="1"/>
</dbReference>
<comment type="caution">
    <text evidence="17">The sequence shown here is derived from an EMBL/GenBank/DDBJ whole genome shotgun (WGS) entry which is preliminary data.</text>
</comment>
<evidence type="ECO:0000256" key="5">
    <source>
        <dbReference type="ARBA" id="ARBA00022915"/>
    </source>
</evidence>
<dbReference type="InterPro" id="IPR036291">
    <property type="entry name" value="NAD(P)-bd_dom_sf"/>
</dbReference>
<evidence type="ECO:0000256" key="1">
    <source>
        <dbReference type="ARBA" id="ARBA00006642"/>
    </source>
</evidence>
<comment type="function">
    <text evidence="13">Catalyzes the conversion of 4-hydroxy-tetrahydrodipicolinate (HTPA) to tetrahydrodipicolinate.</text>
</comment>
<protein>
    <recommendedName>
        <fullName evidence="10 13">4-hydroxy-tetrahydrodipicolinate reductase</fullName>
        <shortName evidence="13">HTPA reductase</shortName>
        <ecNumber evidence="10 13">1.17.1.8</ecNumber>
    </recommendedName>
</protein>
<dbReference type="GO" id="GO:0016726">
    <property type="term" value="F:oxidoreductase activity, acting on CH or CH2 groups, NAD or NADP as acceptor"/>
    <property type="evidence" value="ECO:0007669"/>
    <property type="project" value="UniProtKB-UniRule"/>
</dbReference>
<feature type="domain" description="Dihydrodipicolinate reductase C-terminal" evidence="16">
    <location>
        <begin position="121"/>
        <end position="253"/>
    </location>
</feature>
<comment type="caution">
    <text evidence="13">Lacks conserved residue(s) required for the propagation of feature annotation.</text>
</comment>
<sequence length="254" mass="26934">MTAVGVTGATGTMGRAVLDTAAGRDDTTVAFATNRDPAAEHVAGHELRPAVDFPDLLATHAPDVVVDFTGPESAVEYASACAEADVGFVTGTTGFDEAHRDVLRGVADRVPVLRATNFSRGVHALAEALAETVETLPDYDIELTETHHNRKRDAPSGTATTLLDRIDDASGANHDRTYGREGEQPRDGDEVGVHVRRAGNVRGEHEVLLAGNDEVLTLTHRAESRGVFAAGALDAAVWLAGRDAGWYEFEEVLA</sequence>
<feature type="binding site" evidence="13">
    <location>
        <begin position="157"/>
        <end position="158"/>
    </location>
    <ligand>
        <name>(S)-2,3,4,5-tetrahydrodipicolinate</name>
        <dbReference type="ChEBI" id="CHEBI:16845"/>
    </ligand>
</feature>
<dbReference type="InterPro" id="IPR022664">
    <property type="entry name" value="DapB_N_CS"/>
</dbReference>
<dbReference type="GO" id="GO:0051287">
    <property type="term" value="F:NAD binding"/>
    <property type="evidence" value="ECO:0007669"/>
    <property type="project" value="UniProtKB-UniRule"/>
</dbReference>
<feature type="binding site" evidence="13">
    <location>
        <position position="48"/>
    </location>
    <ligand>
        <name>NADP(+)</name>
        <dbReference type="ChEBI" id="CHEBI:58349"/>
    </ligand>
</feature>
<comment type="caution">
    <text evidence="13">Was originally thought to be a dihydrodipicolinate reductase (DHDPR), catalyzing the conversion of dihydrodipicolinate to tetrahydrodipicolinate. However, it was shown in E.coli that the substrate of the enzymatic reaction is not dihydrodipicolinate (DHDP) but in fact (2S,4S)-4-hydroxy-2,3,4,5-tetrahydrodipicolinic acid (HTPA), the product released by the DapA-catalyzed reaction.</text>
</comment>
<dbReference type="Proteomes" id="UP000011566">
    <property type="component" value="Unassembled WGS sequence"/>
</dbReference>
<feature type="domain" description="Dihydrodipicolinate reductase N-terminal" evidence="15">
    <location>
        <begin position="3"/>
        <end position="118"/>
    </location>
</feature>
<evidence type="ECO:0000313" key="17">
    <source>
        <dbReference type="EMBL" id="EMA35481.1"/>
    </source>
</evidence>
<reference evidence="17 18" key="1">
    <citation type="journal article" date="2014" name="PLoS Genet.">
        <title>Phylogenetically driven sequencing of extremely halophilic archaea reveals strategies for static and dynamic osmo-response.</title>
        <authorList>
            <person name="Becker E.A."/>
            <person name="Seitzer P.M."/>
            <person name="Tritt A."/>
            <person name="Larsen D."/>
            <person name="Krusor M."/>
            <person name="Yao A.I."/>
            <person name="Wu D."/>
            <person name="Madern D."/>
            <person name="Eisen J.A."/>
            <person name="Darling A.E."/>
            <person name="Facciotti M.T."/>
        </authorList>
    </citation>
    <scope>NUCLEOTIDE SEQUENCE [LARGE SCALE GENOMIC DNA]</scope>
    <source>
        <strain evidence="17 18">100A6</strain>
    </source>
</reference>
<dbReference type="InterPro" id="IPR000846">
    <property type="entry name" value="DapB_N"/>
</dbReference>
<dbReference type="GO" id="GO:0019877">
    <property type="term" value="P:diaminopimelate biosynthetic process"/>
    <property type="evidence" value="ECO:0007669"/>
    <property type="project" value="UniProtKB-UniRule"/>
</dbReference>
<dbReference type="SUPFAM" id="SSF51735">
    <property type="entry name" value="NAD(P)-binding Rossmann-fold domains"/>
    <property type="match status" value="1"/>
</dbReference>
<keyword evidence="5 13" id="KW-0220">Diaminopimelate biosynthesis</keyword>
<dbReference type="Pfam" id="PF05173">
    <property type="entry name" value="DapB_C"/>
    <property type="match status" value="1"/>
</dbReference>
<dbReference type="PANTHER" id="PTHR20836:SF0">
    <property type="entry name" value="4-HYDROXY-TETRAHYDRODIPICOLINATE REDUCTASE 1, CHLOROPLASTIC-RELATED"/>
    <property type="match status" value="1"/>
</dbReference>
<dbReference type="AlphaFoldDB" id="M0LPR3"/>
<dbReference type="RefSeq" id="WP_007696022.1">
    <property type="nucleotide sequence ID" value="NZ_AJRK01000023.1"/>
</dbReference>
<evidence type="ECO:0000256" key="10">
    <source>
        <dbReference type="ARBA" id="ARBA00038983"/>
    </source>
</evidence>
<dbReference type="EC" id="1.17.1.8" evidence="10 13"/>
<dbReference type="UniPathway" id="UPA00034">
    <property type="reaction ID" value="UER00018"/>
</dbReference>
<evidence type="ECO:0000256" key="12">
    <source>
        <dbReference type="ARBA" id="ARBA00049396"/>
    </source>
</evidence>
<evidence type="ECO:0000256" key="8">
    <source>
        <dbReference type="ARBA" id="ARBA00023154"/>
    </source>
</evidence>
<dbReference type="Pfam" id="PF01113">
    <property type="entry name" value="DapB_N"/>
    <property type="match status" value="1"/>
</dbReference>
<dbReference type="Gene3D" id="3.30.360.10">
    <property type="entry name" value="Dihydrodipicolinate Reductase, domain 2"/>
    <property type="match status" value="1"/>
</dbReference>
<name>M0LPR3_9EURY</name>
<keyword evidence="18" id="KW-1185">Reference proteome</keyword>
<feature type="binding site" evidence="13">
    <location>
        <begin position="91"/>
        <end position="93"/>
    </location>
    <ligand>
        <name>NAD(+)</name>
        <dbReference type="ChEBI" id="CHEBI:57540"/>
    </ligand>
</feature>
<dbReference type="GO" id="GO:0009089">
    <property type="term" value="P:lysine biosynthetic process via diaminopimelate"/>
    <property type="evidence" value="ECO:0007669"/>
    <property type="project" value="UniProtKB-UniRule"/>
</dbReference>
<proteinExistence type="inferred from homology"/>
<gene>
    <name evidence="13" type="primary">dapB</name>
    <name evidence="17" type="ORF">C447_16962</name>
</gene>
<dbReference type="PATRIC" id="fig|1132509.6.peg.3931"/>
<comment type="pathway">
    <text evidence="9 13">Amino-acid biosynthesis; L-lysine biosynthesis via DAP pathway; (S)-tetrahydrodipicolinate from L-aspartate: step 4/4.</text>
</comment>
<evidence type="ECO:0000259" key="15">
    <source>
        <dbReference type="Pfam" id="PF01113"/>
    </source>
</evidence>
<dbReference type="PIRSF" id="PIRSF000161">
    <property type="entry name" value="DHPR"/>
    <property type="match status" value="1"/>
</dbReference>